<comment type="caution">
    <text evidence="1">The sequence shown here is derived from an EMBL/GenBank/DDBJ whole genome shotgun (WGS) entry which is preliminary data.</text>
</comment>
<gene>
    <name evidence="1" type="ORF">CPC735_026930</name>
</gene>
<dbReference type="Proteomes" id="UP000009084">
    <property type="component" value="Unassembled WGS sequence"/>
</dbReference>
<dbReference type="PANTHER" id="PTHR43591">
    <property type="entry name" value="METHYLTRANSFERASE"/>
    <property type="match status" value="1"/>
</dbReference>
<keyword evidence="1" id="KW-0808">Transferase</keyword>
<dbReference type="InterPro" id="IPR029063">
    <property type="entry name" value="SAM-dependent_MTases_sf"/>
</dbReference>
<dbReference type="GO" id="GO:0032259">
    <property type="term" value="P:methylation"/>
    <property type="evidence" value="ECO:0007669"/>
    <property type="project" value="UniProtKB-KW"/>
</dbReference>
<dbReference type="GO" id="GO:0008168">
    <property type="term" value="F:methyltransferase activity"/>
    <property type="evidence" value="ECO:0007669"/>
    <property type="project" value="UniProtKB-KW"/>
</dbReference>
<reference evidence="1 2" key="1">
    <citation type="journal article" date="2009" name="Genome Res.">
        <title>Comparative genomic analyses of the human fungal pathogens Coccidioides and their relatives.</title>
        <authorList>
            <person name="Sharpton T.J."/>
            <person name="Stajich J.E."/>
            <person name="Rounsley S.D."/>
            <person name="Gardner M.J."/>
            <person name="Wortman J.R."/>
            <person name="Jordar V.S."/>
            <person name="Maiti R."/>
            <person name="Kodira C.D."/>
            <person name="Neafsey D.E."/>
            <person name="Zeng Q."/>
            <person name="Hung C.-Y."/>
            <person name="McMahan C."/>
            <person name="Muszewska A."/>
            <person name="Grynberg M."/>
            <person name="Mandel M.A."/>
            <person name="Kellner E.M."/>
            <person name="Barker B.M."/>
            <person name="Galgiani J.N."/>
            <person name="Orbach M.J."/>
            <person name="Kirkland T.N."/>
            <person name="Cole G.T."/>
            <person name="Henn M.R."/>
            <person name="Birren B.W."/>
            <person name="Taylor J.W."/>
        </authorList>
    </citation>
    <scope>NUCLEOTIDE SEQUENCE [LARGE SCALE GENOMIC DNA]</scope>
    <source>
        <strain evidence="2">C735</strain>
    </source>
</reference>
<name>C5P7F7_COCP7</name>
<dbReference type="HOGENOM" id="CLU_556676_0_0_1"/>
<dbReference type="SUPFAM" id="SSF53335">
    <property type="entry name" value="S-adenosyl-L-methionine-dependent methyltransferases"/>
    <property type="match status" value="1"/>
</dbReference>
<dbReference type="OrthoDB" id="2013972at2759"/>
<accession>C5P7F7</accession>
<dbReference type="Gene3D" id="3.40.50.150">
    <property type="entry name" value="Vaccinia Virus protein VP39"/>
    <property type="match status" value="1"/>
</dbReference>
<dbReference type="EMBL" id="ACFW01000025">
    <property type="protein sequence ID" value="EER27357.1"/>
    <property type="molecule type" value="Genomic_DNA"/>
</dbReference>
<proteinExistence type="predicted"/>
<dbReference type="PANTHER" id="PTHR43591:SF10">
    <property type="entry name" value="ABC TRANSMEMBRANE TYPE-1 DOMAIN-CONTAINING PROTEIN-RELATED"/>
    <property type="match status" value="1"/>
</dbReference>
<dbReference type="VEuPathDB" id="FungiDB:CPC735_026930"/>
<keyword evidence="1" id="KW-0489">Methyltransferase</keyword>
<dbReference type="Pfam" id="PF13489">
    <property type="entry name" value="Methyltransf_23"/>
    <property type="match status" value="1"/>
</dbReference>
<evidence type="ECO:0000313" key="1">
    <source>
        <dbReference type="EMBL" id="EER27357.1"/>
    </source>
</evidence>
<evidence type="ECO:0000313" key="2">
    <source>
        <dbReference type="Proteomes" id="UP000009084"/>
    </source>
</evidence>
<dbReference type="CDD" id="cd02440">
    <property type="entry name" value="AdoMet_MTases"/>
    <property type="match status" value="1"/>
</dbReference>
<dbReference type="AlphaFoldDB" id="C5P7F7"/>
<sequence length="490" mass="55934">MGGPHIRFFDSGAWRNGWLVFASSKVLVAARECPSGMRTMSLPGSHRFGFEGCGEGLDSFEKDQQQEFWTKQGWWRHFRIPGNGATPLAVLSSGATCVMVLAEHKKQPILPHNKTIKLWHGRFHARSQIFSQTLRCIEISIFSHLAVYPLSELEPKSSRFRKQKWTGITRISLEYTSLKSSITNYRYENGRRYHAFHAGAYWGPNDEKAIDHLDIGHHVFSVMLHGKLYLAPIPENPQVSPHSGLSMEAAMMPRVLDVGTGTGIWAIEFADLHPSASVIGTDLSPIQPRFVPPNVAFEIDDCCDEWVYKNPFDFIHVRGLYGCVADWDKFYKEAYRNLKPGGYIEQLEQSVYLKSDDGTVEKTIFEKWGQVSLEAGDAFGKTLRIVDESRQGMIDAGFVDVVENRFKVPLGPWPKDPHLKELGKYNRLQWQEGIEGWTMLLLTNFLGWTREEVELYLAEVRRGLRNSKIHAYQEVYGLSGTLRIFCLCWR</sequence>
<organism evidence="1 2">
    <name type="scientific">Coccidioides posadasii (strain C735)</name>
    <name type="common">Valley fever fungus</name>
    <dbReference type="NCBI Taxonomy" id="222929"/>
    <lineage>
        <taxon>Eukaryota</taxon>
        <taxon>Fungi</taxon>
        <taxon>Dikarya</taxon>
        <taxon>Ascomycota</taxon>
        <taxon>Pezizomycotina</taxon>
        <taxon>Eurotiomycetes</taxon>
        <taxon>Eurotiomycetidae</taxon>
        <taxon>Onygenales</taxon>
        <taxon>Onygenaceae</taxon>
        <taxon>Coccidioides</taxon>
    </lineage>
</organism>
<protein>
    <submittedName>
        <fullName evidence="1">Methyltransferase, putative</fullName>
    </submittedName>
</protein>